<reference evidence="9 10" key="1">
    <citation type="journal article" date="2007" name="Nature">
        <title>Evolution of genes and genomes on the Drosophila phylogeny.</title>
        <authorList>
            <consortium name="Drosophila 12 Genomes Consortium"/>
            <person name="Clark A.G."/>
            <person name="Eisen M.B."/>
            <person name="Smith D.R."/>
            <person name="Bergman C.M."/>
            <person name="Oliver B."/>
            <person name="Markow T.A."/>
            <person name="Kaufman T.C."/>
            <person name="Kellis M."/>
            <person name="Gelbart W."/>
            <person name="Iyer V.N."/>
            <person name="Pollard D.A."/>
            <person name="Sackton T.B."/>
            <person name="Larracuente A.M."/>
            <person name="Singh N.D."/>
            <person name="Abad J.P."/>
            <person name="Abt D.N."/>
            <person name="Adryan B."/>
            <person name="Aguade M."/>
            <person name="Akashi H."/>
            <person name="Anderson W.W."/>
            <person name="Aquadro C.F."/>
            <person name="Ardell D.H."/>
            <person name="Arguello R."/>
            <person name="Artieri C.G."/>
            <person name="Barbash D.A."/>
            <person name="Barker D."/>
            <person name="Barsanti P."/>
            <person name="Batterham P."/>
            <person name="Batzoglou S."/>
            <person name="Begun D."/>
            <person name="Bhutkar A."/>
            <person name="Blanco E."/>
            <person name="Bosak S.A."/>
            <person name="Bradley R.K."/>
            <person name="Brand A.D."/>
            <person name="Brent M.R."/>
            <person name="Brooks A.N."/>
            <person name="Brown R.H."/>
            <person name="Butlin R.K."/>
            <person name="Caggese C."/>
            <person name="Calvi B.R."/>
            <person name="Bernardo de Carvalho A."/>
            <person name="Caspi A."/>
            <person name="Castrezana S."/>
            <person name="Celniker S.E."/>
            <person name="Chang J.L."/>
            <person name="Chapple C."/>
            <person name="Chatterji S."/>
            <person name="Chinwalla A."/>
            <person name="Civetta A."/>
            <person name="Clifton S.W."/>
            <person name="Comeron J.M."/>
            <person name="Costello J.C."/>
            <person name="Coyne J.A."/>
            <person name="Daub J."/>
            <person name="David R.G."/>
            <person name="Delcher A.L."/>
            <person name="Delehaunty K."/>
            <person name="Do C.B."/>
            <person name="Ebling H."/>
            <person name="Edwards K."/>
            <person name="Eickbush T."/>
            <person name="Evans J.D."/>
            <person name="Filipski A."/>
            <person name="Findeiss S."/>
            <person name="Freyhult E."/>
            <person name="Fulton L."/>
            <person name="Fulton R."/>
            <person name="Garcia A.C."/>
            <person name="Gardiner A."/>
            <person name="Garfield D.A."/>
            <person name="Garvin B.E."/>
            <person name="Gibson G."/>
            <person name="Gilbert D."/>
            <person name="Gnerre S."/>
            <person name="Godfrey J."/>
            <person name="Good R."/>
            <person name="Gotea V."/>
            <person name="Gravely B."/>
            <person name="Greenberg A.J."/>
            <person name="Griffiths-Jones S."/>
            <person name="Gross S."/>
            <person name="Guigo R."/>
            <person name="Gustafson E.A."/>
            <person name="Haerty W."/>
            <person name="Hahn M.W."/>
            <person name="Halligan D.L."/>
            <person name="Halpern A.L."/>
            <person name="Halter G.M."/>
            <person name="Han M.V."/>
            <person name="Heger A."/>
            <person name="Hillier L."/>
            <person name="Hinrichs A.S."/>
            <person name="Holmes I."/>
            <person name="Hoskins R.A."/>
            <person name="Hubisz M.J."/>
            <person name="Hultmark D."/>
            <person name="Huntley M.A."/>
            <person name="Jaffe D.B."/>
            <person name="Jagadeeshan S."/>
            <person name="Jeck W.R."/>
            <person name="Johnson J."/>
            <person name="Jones C.D."/>
            <person name="Jordan W.C."/>
            <person name="Karpen G.H."/>
            <person name="Kataoka E."/>
            <person name="Keightley P.D."/>
            <person name="Kheradpour P."/>
            <person name="Kirkness E.F."/>
            <person name="Koerich L.B."/>
            <person name="Kristiansen K."/>
            <person name="Kudrna D."/>
            <person name="Kulathinal R.J."/>
            <person name="Kumar S."/>
            <person name="Kwok R."/>
            <person name="Lander E."/>
            <person name="Langley C.H."/>
            <person name="Lapoint R."/>
            <person name="Lazzaro B.P."/>
            <person name="Lee S.J."/>
            <person name="Levesque L."/>
            <person name="Li R."/>
            <person name="Lin C.F."/>
            <person name="Lin M.F."/>
            <person name="Lindblad-Toh K."/>
            <person name="Llopart A."/>
            <person name="Long M."/>
            <person name="Low L."/>
            <person name="Lozovsky E."/>
            <person name="Lu J."/>
            <person name="Luo M."/>
            <person name="Machado C.A."/>
            <person name="Makalowski W."/>
            <person name="Marzo M."/>
            <person name="Matsuda M."/>
            <person name="Matzkin L."/>
            <person name="McAllister B."/>
            <person name="McBride C.S."/>
            <person name="McKernan B."/>
            <person name="McKernan K."/>
            <person name="Mendez-Lago M."/>
            <person name="Minx P."/>
            <person name="Mollenhauer M.U."/>
            <person name="Montooth K."/>
            <person name="Mount S.M."/>
            <person name="Mu X."/>
            <person name="Myers E."/>
            <person name="Negre B."/>
            <person name="Newfeld S."/>
            <person name="Nielsen R."/>
            <person name="Noor M.A."/>
            <person name="O'Grady P."/>
            <person name="Pachter L."/>
            <person name="Papaceit M."/>
            <person name="Parisi M.J."/>
            <person name="Parisi M."/>
            <person name="Parts L."/>
            <person name="Pedersen J.S."/>
            <person name="Pesole G."/>
            <person name="Phillippy A.M."/>
            <person name="Ponting C.P."/>
            <person name="Pop M."/>
            <person name="Porcelli D."/>
            <person name="Powell J.R."/>
            <person name="Prohaska S."/>
            <person name="Pruitt K."/>
            <person name="Puig M."/>
            <person name="Quesneville H."/>
            <person name="Ram K.R."/>
            <person name="Rand D."/>
            <person name="Rasmussen M.D."/>
            <person name="Reed L.K."/>
            <person name="Reenan R."/>
            <person name="Reily A."/>
            <person name="Remington K.A."/>
            <person name="Rieger T.T."/>
            <person name="Ritchie M.G."/>
            <person name="Robin C."/>
            <person name="Rogers Y.H."/>
            <person name="Rohde C."/>
            <person name="Rozas J."/>
            <person name="Rubenfield M.J."/>
            <person name="Ruiz A."/>
            <person name="Russo S."/>
            <person name="Salzberg S.L."/>
            <person name="Sanchez-Gracia A."/>
            <person name="Saranga D.J."/>
            <person name="Sato H."/>
            <person name="Schaeffer S.W."/>
            <person name="Schatz M.C."/>
            <person name="Schlenke T."/>
            <person name="Schwartz R."/>
            <person name="Segarra C."/>
            <person name="Singh R.S."/>
            <person name="Sirot L."/>
            <person name="Sirota M."/>
            <person name="Sisneros N.B."/>
            <person name="Smith C.D."/>
            <person name="Smith T.F."/>
            <person name="Spieth J."/>
            <person name="Stage D.E."/>
            <person name="Stark A."/>
            <person name="Stephan W."/>
            <person name="Strausberg R.L."/>
            <person name="Strempel S."/>
            <person name="Sturgill D."/>
            <person name="Sutton G."/>
            <person name="Sutton G.G."/>
            <person name="Tao W."/>
            <person name="Teichmann S."/>
            <person name="Tobari Y.N."/>
            <person name="Tomimura Y."/>
            <person name="Tsolas J.M."/>
            <person name="Valente V.L."/>
            <person name="Venter E."/>
            <person name="Venter J.C."/>
            <person name="Vicario S."/>
            <person name="Vieira F.G."/>
            <person name="Vilella A.J."/>
            <person name="Villasante A."/>
            <person name="Walenz B."/>
            <person name="Wang J."/>
            <person name="Wasserman M."/>
            <person name="Watts T."/>
            <person name="Wilson D."/>
            <person name="Wilson R.K."/>
            <person name="Wing R.A."/>
            <person name="Wolfner M.F."/>
            <person name="Wong A."/>
            <person name="Wong G.K."/>
            <person name="Wu C.I."/>
            <person name="Wu G."/>
            <person name="Yamamoto D."/>
            <person name="Yang H.P."/>
            <person name="Yang S.P."/>
            <person name="Yorke J.A."/>
            <person name="Yoshida K."/>
            <person name="Zdobnov E."/>
            <person name="Zhang P."/>
            <person name="Zhang Y."/>
            <person name="Zimin A.V."/>
            <person name="Baldwin J."/>
            <person name="Abdouelleil A."/>
            <person name="Abdulkadir J."/>
            <person name="Abebe A."/>
            <person name="Abera B."/>
            <person name="Abreu J."/>
            <person name="Acer S.C."/>
            <person name="Aftuck L."/>
            <person name="Alexander A."/>
            <person name="An P."/>
            <person name="Anderson E."/>
            <person name="Anderson S."/>
            <person name="Arachi H."/>
            <person name="Azer M."/>
            <person name="Bachantsang P."/>
            <person name="Barry A."/>
            <person name="Bayul T."/>
            <person name="Berlin A."/>
            <person name="Bessette D."/>
            <person name="Bloom T."/>
            <person name="Blye J."/>
            <person name="Boguslavskiy L."/>
            <person name="Bonnet C."/>
            <person name="Boukhgalter B."/>
            <person name="Bourzgui I."/>
            <person name="Brown A."/>
            <person name="Cahill P."/>
            <person name="Channer S."/>
            <person name="Cheshatsang Y."/>
            <person name="Chuda L."/>
            <person name="Citroen M."/>
            <person name="Collymore A."/>
            <person name="Cooke P."/>
            <person name="Costello M."/>
            <person name="D'Aco K."/>
            <person name="Daza R."/>
            <person name="De Haan G."/>
            <person name="DeGray S."/>
            <person name="DeMaso C."/>
            <person name="Dhargay N."/>
            <person name="Dooley K."/>
            <person name="Dooley E."/>
            <person name="Doricent M."/>
            <person name="Dorje P."/>
            <person name="Dorjee K."/>
            <person name="Dupes A."/>
            <person name="Elong R."/>
            <person name="Falk J."/>
            <person name="Farina A."/>
            <person name="Faro S."/>
            <person name="Ferguson D."/>
            <person name="Fisher S."/>
            <person name="Foley C.D."/>
            <person name="Franke A."/>
            <person name="Friedrich D."/>
            <person name="Gadbois L."/>
            <person name="Gearin G."/>
            <person name="Gearin C.R."/>
            <person name="Giannoukos G."/>
            <person name="Goode T."/>
            <person name="Graham J."/>
            <person name="Grandbois E."/>
            <person name="Grewal S."/>
            <person name="Gyaltsen K."/>
            <person name="Hafez N."/>
            <person name="Hagos B."/>
            <person name="Hall J."/>
            <person name="Henson C."/>
            <person name="Hollinger A."/>
            <person name="Honan T."/>
            <person name="Huard M.D."/>
            <person name="Hughes L."/>
            <person name="Hurhula B."/>
            <person name="Husby M.E."/>
            <person name="Kamat A."/>
            <person name="Kanga B."/>
            <person name="Kashin S."/>
            <person name="Khazanovich D."/>
            <person name="Kisner P."/>
            <person name="Lance K."/>
            <person name="Lara M."/>
            <person name="Lee W."/>
            <person name="Lennon N."/>
            <person name="Letendre F."/>
            <person name="LeVine R."/>
            <person name="Lipovsky A."/>
            <person name="Liu X."/>
            <person name="Liu J."/>
            <person name="Liu S."/>
            <person name="Lokyitsang T."/>
            <person name="Lokyitsang Y."/>
            <person name="Lubonja R."/>
            <person name="Lui A."/>
            <person name="MacDonald P."/>
            <person name="Magnisalis V."/>
            <person name="Maru K."/>
            <person name="Matthews C."/>
            <person name="McCusker W."/>
            <person name="McDonough S."/>
            <person name="Mehta T."/>
            <person name="Meldrim J."/>
            <person name="Meneus L."/>
            <person name="Mihai O."/>
            <person name="Mihalev A."/>
            <person name="Mihova T."/>
            <person name="Mittelman R."/>
            <person name="Mlenga V."/>
            <person name="Montmayeur A."/>
            <person name="Mulrain L."/>
            <person name="Navidi A."/>
            <person name="Naylor J."/>
            <person name="Negash T."/>
            <person name="Nguyen T."/>
            <person name="Nguyen N."/>
            <person name="Nicol R."/>
            <person name="Norbu C."/>
            <person name="Norbu N."/>
            <person name="Novod N."/>
            <person name="O'Neill B."/>
            <person name="Osman S."/>
            <person name="Markiewicz E."/>
            <person name="Oyono O.L."/>
            <person name="Patti C."/>
            <person name="Phunkhang P."/>
            <person name="Pierre F."/>
            <person name="Priest M."/>
            <person name="Raghuraman S."/>
            <person name="Rege F."/>
            <person name="Reyes R."/>
            <person name="Rise C."/>
            <person name="Rogov P."/>
            <person name="Ross K."/>
            <person name="Ryan E."/>
            <person name="Settipalli S."/>
            <person name="Shea T."/>
            <person name="Sherpa N."/>
            <person name="Shi L."/>
            <person name="Shih D."/>
            <person name="Sparrow T."/>
            <person name="Spaulding J."/>
            <person name="Stalker J."/>
            <person name="Stange-Thomann N."/>
            <person name="Stavropoulos S."/>
            <person name="Stone C."/>
            <person name="Strader C."/>
            <person name="Tesfaye S."/>
            <person name="Thomson T."/>
            <person name="Thoulutsang Y."/>
            <person name="Thoulutsang D."/>
            <person name="Topham K."/>
            <person name="Topping I."/>
            <person name="Tsamla T."/>
            <person name="Vassiliev H."/>
            <person name="Vo A."/>
            <person name="Wangchuk T."/>
            <person name="Wangdi T."/>
            <person name="Weiand M."/>
            <person name="Wilkinson J."/>
            <person name="Wilson A."/>
            <person name="Yadav S."/>
            <person name="Young G."/>
            <person name="Yu Q."/>
            <person name="Zembek L."/>
            <person name="Zhong D."/>
            <person name="Zimmer A."/>
            <person name="Zwirko Z."/>
            <person name="Jaffe D.B."/>
            <person name="Alvarez P."/>
            <person name="Brockman W."/>
            <person name="Butler J."/>
            <person name="Chin C."/>
            <person name="Gnerre S."/>
            <person name="Grabherr M."/>
            <person name="Kleber M."/>
            <person name="Mauceli E."/>
            <person name="MacCallum I."/>
        </authorList>
    </citation>
    <scope>NUCLEOTIDE SEQUENCE [LARGE SCALE GENOMIC DNA]</scope>
    <source>
        <strain evidence="10">Tucson 15010-1051.87</strain>
    </source>
</reference>
<name>B4LCJ4_DROVI</name>
<evidence type="ECO:0000256" key="6">
    <source>
        <dbReference type="ARBA" id="ARBA00022898"/>
    </source>
</evidence>
<comment type="miscellaneous">
    <text evidence="7">In eukaryotes there are cytoplasmic, mitochondrial and chloroplastic isozymes.</text>
</comment>
<accession>B4LCJ4</accession>
<dbReference type="Gene3D" id="3.40.640.10">
    <property type="entry name" value="Type I PLP-dependent aspartate aminotransferase-like (Major domain)"/>
    <property type="match status" value="1"/>
</dbReference>
<dbReference type="EC" id="2.6.1.1" evidence="7"/>
<evidence type="ECO:0000256" key="3">
    <source>
        <dbReference type="ARBA" id="ARBA00011738"/>
    </source>
</evidence>
<evidence type="ECO:0000259" key="8">
    <source>
        <dbReference type="Pfam" id="PF00155"/>
    </source>
</evidence>
<evidence type="ECO:0000256" key="1">
    <source>
        <dbReference type="ARBA" id="ARBA00001933"/>
    </source>
</evidence>
<dbReference type="NCBIfam" id="NF006719">
    <property type="entry name" value="PRK09257.1"/>
    <property type="match status" value="1"/>
</dbReference>
<dbReference type="AlphaFoldDB" id="B4LCJ4"/>
<dbReference type="PANTHER" id="PTHR11879:SF55">
    <property type="entry name" value="GLUTAMATE OXALOACETATE TRANSAMINASE 1, ISOFORM B"/>
    <property type="match status" value="1"/>
</dbReference>
<dbReference type="SUPFAM" id="SSF53383">
    <property type="entry name" value="PLP-dependent transferases"/>
    <property type="match status" value="1"/>
</dbReference>
<proteinExistence type="inferred from homology"/>
<dbReference type="GO" id="GO:0005829">
    <property type="term" value="C:cytosol"/>
    <property type="evidence" value="ECO:0007669"/>
    <property type="project" value="TreeGrafter"/>
</dbReference>
<evidence type="ECO:0000256" key="2">
    <source>
        <dbReference type="ARBA" id="ARBA00007441"/>
    </source>
</evidence>
<evidence type="ECO:0000256" key="4">
    <source>
        <dbReference type="ARBA" id="ARBA00022576"/>
    </source>
</evidence>
<dbReference type="InterPro" id="IPR015422">
    <property type="entry name" value="PyrdxlP-dep_Trfase_small"/>
</dbReference>
<dbReference type="OrthoDB" id="6752799at2759"/>
<dbReference type="InterPro" id="IPR015421">
    <property type="entry name" value="PyrdxlP-dep_Trfase_major"/>
</dbReference>
<keyword evidence="6" id="KW-0663">Pyridoxal phosphate</keyword>
<dbReference type="GO" id="GO:0006532">
    <property type="term" value="P:aspartate biosynthetic process"/>
    <property type="evidence" value="ECO:0007669"/>
    <property type="project" value="TreeGrafter"/>
</dbReference>
<evidence type="ECO:0000313" key="9">
    <source>
        <dbReference type="EMBL" id="EDW69857.2"/>
    </source>
</evidence>
<dbReference type="InterPro" id="IPR004839">
    <property type="entry name" value="Aminotransferase_I/II_large"/>
</dbReference>
<comment type="subunit">
    <text evidence="3 7">Homodimer.</text>
</comment>
<dbReference type="PROSITE" id="PS00105">
    <property type="entry name" value="AA_TRANSFER_CLASS_1"/>
    <property type="match status" value="1"/>
</dbReference>
<sequence>MLKFSSYSLLSKLNLFKCTSRDYCGSDDREKSAFKNIKTLPPMGVSHLTNLFQEDKNDNKVNLGVGVYRTEENQPYMLPVVKKCALELVENPDLNFEYLPVLGNPEFTKAATELILGKDCKAIKEKRIVGVQTISGSGALRIAVEFISQHLKKRTCYMSNPTWKNHSLILKQAGFKTLKGYPYWNASKRNIDIPKLLAALNEAKQGDVILLQPSAHNPTGMDPTKRQWKQIAQVIKERNLFPFFDVAYQGFATGDPDRDTWAVRYFVKEGIETLIAQSFSKNMGLYNERVGNLIVVLKDAKHFEAVASQFTIIIRTNYSNPPAFCSRVVAKLLTDEHNKKEWLKTIGEMVDRIKKMRKTLTKKLKELETPGTWDHIEKQRGMFSFLGLPPNQCDKLLKEKHIYLLNSGRINVCGLNLNNIDYVAKSIDEVVRQEISLRNQNDQVKCHEYLTEDREIEEQKSIN</sequence>
<comment type="catalytic activity">
    <reaction evidence="7">
        <text>L-aspartate + 2-oxoglutarate = oxaloacetate + L-glutamate</text>
        <dbReference type="Rhea" id="RHEA:21824"/>
        <dbReference type="ChEBI" id="CHEBI:16452"/>
        <dbReference type="ChEBI" id="CHEBI:16810"/>
        <dbReference type="ChEBI" id="CHEBI:29985"/>
        <dbReference type="ChEBI" id="CHEBI:29991"/>
        <dbReference type="EC" id="2.6.1.1"/>
    </reaction>
</comment>
<dbReference type="eggNOG" id="KOG1412">
    <property type="taxonomic scope" value="Eukaryota"/>
</dbReference>
<dbReference type="InterPro" id="IPR015424">
    <property type="entry name" value="PyrdxlP-dep_Trfase"/>
</dbReference>
<evidence type="ECO:0000313" key="10">
    <source>
        <dbReference type="Proteomes" id="UP000008792"/>
    </source>
</evidence>
<dbReference type="FunFam" id="3.90.1150.10:FF:000001">
    <property type="entry name" value="Aspartate aminotransferase"/>
    <property type="match status" value="1"/>
</dbReference>
<dbReference type="PRINTS" id="PR00799">
    <property type="entry name" value="TRANSAMINASE"/>
</dbReference>
<dbReference type="GO" id="GO:0030170">
    <property type="term" value="F:pyridoxal phosphate binding"/>
    <property type="evidence" value="ECO:0007669"/>
    <property type="project" value="InterPro"/>
</dbReference>
<comment type="similarity">
    <text evidence="2">Belongs to the class-I pyridoxal-phosphate-dependent aminotransferase family.</text>
</comment>
<dbReference type="Proteomes" id="UP000008792">
    <property type="component" value="Unassembled WGS sequence"/>
</dbReference>
<dbReference type="Gene3D" id="3.90.1150.10">
    <property type="entry name" value="Aspartate Aminotransferase, domain 1"/>
    <property type="match status" value="1"/>
</dbReference>
<feature type="domain" description="Aminotransferase class I/classII large" evidence="8">
    <location>
        <begin position="59"/>
        <end position="427"/>
    </location>
</feature>
<protein>
    <recommendedName>
        <fullName evidence="7">Aspartate aminotransferase</fullName>
        <ecNumber evidence="7">2.6.1.1</ecNumber>
    </recommendedName>
</protein>
<dbReference type="InterPro" id="IPR000796">
    <property type="entry name" value="Asp_trans"/>
</dbReference>
<dbReference type="EMBL" id="CH940647">
    <property type="protein sequence ID" value="EDW69857.2"/>
    <property type="molecule type" value="Genomic_DNA"/>
</dbReference>
<keyword evidence="10" id="KW-1185">Reference proteome</keyword>
<comment type="cofactor">
    <cofactor evidence="1">
        <name>pyridoxal 5'-phosphate</name>
        <dbReference type="ChEBI" id="CHEBI:597326"/>
    </cofactor>
</comment>
<dbReference type="Pfam" id="PF00155">
    <property type="entry name" value="Aminotran_1_2"/>
    <property type="match status" value="1"/>
</dbReference>
<dbReference type="InterPro" id="IPR004838">
    <property type="entry name" value="NHTrfase_class1_PyrdxlP-BS"/>
</dbReference>
<dbReference type="GO" id="GO:0004069">
    <property type="term" value="F:L-aspartate:2-oxoglutarate aminotransferase activity"/>
    <property type="evidence" value="ECO:0007669"/>
    <property type="project" value="UniProtKB-EC"/>
</dbReference>
<organism evidence="9 10">
    <name type="scientific">Drosophila virilis</name>
    <name type="common">Fruit fly</name>
    <dbReference type="NCBI Taxonomy" id="7244"/>
    <lineage>
        <taxon>Eukaryota</taxon>
        <taxon>Metazoa</taxon>
        <taxon>Ecdysozoa</taxon>
        <taxon>Arthropoda</taxon>
        <taxon>Hexapoda</taxon>
        <taxon>Insecta</taxon>
        <taxon>Pterygota</taxon>
        <taxon>Neoptera</taxon>
        <taxon>Endopterygota</taxon>
        <taxon>Diptera</taxon>
        <taxon>Brachycera</taxon>
        <taxon>Muscomorpha</taxon>
        <taxon>Ephydroidea</taxon>
        <taxon>Drosophilidae</taxon>
        <taxon>Drosophila</taxon>
    </lineage>
</organism>
<dbReference type="KEGG" id="dvi:6622057"/>
<dbReference type="InParanoid" id="B4LCJ4"/>
<evidence type="ECO:0000256" key="7">
    <source>
        <dbReference type="RuleBase" id="RU000480"/>
    </source>
</evidence>
<dbReference type="CDD" id="cd00609">
    <property type="entry name" value="AAT_like"/>
    <property type="match status" value="1"/>
</dbReference>
<evidence type="ECO:0000256" key="5">
    <source>
        <dbReference type="ARBA" id="ARBA00022679"/>
    </source>
</evidence>
<dbReference type="FunFam" id="3.40.640.10:FF:000066">
    <property type="entry name" value="Aspartate aminotransferase"/>
    <property type="match status" value="1"/>
</dbReference>
<gene>
    <name evidence="9" type="primary">Dvir\GJ13489</name>
    <name evidence="9" type="ORF">Dvir_GJ13489</name>
</gene>
<keyword evidence="4 7" id="KW-0032">Aminotransferase</keyword>
<dbReference type="STRING" id="7244.B4LCJ4"/>
<dbReference type="HOGENOM" id="CLU_032440_1_2_1"/>
<keyword evidence="5 7" id="KW-0808">Transferase</keyword>
<dbReference type="PANTHER" id="PTHR11879">
    <property type="entry name" value="ASPARTATE AMINOTRANSFERASE"/>
    <property type="match status" value="1"/>
</dbReference>